<feature type="repeat" description="ANK" evidence="3">
    <location>
        <begin position="95"/>
        <end position="127"/>
    </location>
</feature>
<evidence type="ECO:0000256" key="2">
    <source>
        <dbReference type="ARBA" id="ARBA00023043"/>
    </source>
</evidence>
<dbReference type="PANTHER" id="PTHR24171">
    <property type="entry name" value="ANKYRIN REPEAT DOMAIN-CONTAINING PROTEIN 39-RELATED"/>
    <property type="match status" value="1"/>
</dbReference>
<dbReference type="Gene3D" id="1.25.40.20">
    <property type="entry name" value="Ankyrin repeat-containing domain"/>
    <property type="match status" value="2"/>
</dbReference>
<dbReference type="InParanoid" id="A0A1E7ENQ0"/>
<evidence type="ECO:0000256" key="1">
    <source>
        <dbReference type="ARBA" id="ARBA00022737"/>
    </source>
</evidence>
<evidence type="ECO:0000313" key="4">
    <source>
        <dbReference type="EMBL" id="OEU07456.1"/>
    </source>
</evidence>
<keyword evidence="5" id="KW-1185">Reference proteome</keyword>
<evidence type="ECO:0000313" key="5">
    <source>
        <dbReference type="Proteomes" id="UP000095751"/>
    </source>
</evidence>
<dbReference type="SMART" id="SM00248">
    <property type="entry name" value="ANK"/>
    <property type="match status" value="3"/>
</dbReference>
<dbReference type="Proteomes" id="UP000095751">
    <property type="component" value="Unassembled WGS sequence"/>
</dbReference>
<dbReference type="AlphaFoldDB" id="A0A1E7ENQ0"/>
<dbReference type="KEGG" id="fcy:FRACYDRAFT_161369"/>
<dbReference type="InterPro" id="IPR036770">
    <property type="entry name" value="Ankyrin_rpt-contain_sf"/>
</dbReference>
<gene>
    <name evidence="4" type="ORF">FRACYDRAFT_161369</name>
</gene>
<dbReference type="PROSITE" id="PS50088">
    <property type="entry name" value="ANK_REPEAT"/>
    <property type="match status" value="2"/>
</dbReference>
<feature type="non-terminal residue" evidence="4">
    <location>
        <position position="168"/>
    </location>
</feature>
<keyword evidence="1" id="KW-0677">Repeat</keyword>
<feature type="non-terminal residue" evidence="4">
    <location>
        <position position="1"/>
    </location>
</feature>
<accession>A0A1E7ENQ0</accession>
<name>A0A1E7ENQ0_9STRA</name>
<dbReference type="SUPFAM" id="SSF48403">
    <property type="entry name" value="Ankyrin repeat"/>
    <property type="match status" value="1"/>
</dbReference>
<feature type="repeat" description="ANK" evidence="3">
    <location>
        <begin position="126"/>
        <end position="158"/>
    </location>
</feature>
<protein>
    <submittedName>
        <fullName evidence="4">Ankyrin</fullName>
    </submittedName>
</protein>
<dbReference type="EMBL" id="KV784385">
    <property type="protein sequence ID" value="OEU07456.1"/>
    <property type="molecule type" value="Genomic_DNA"/>
</dbReference>
<proteinExistence type="predicted"/>
<dbReference type="Pfam" id="PF12796">
    <property type="entry name" value="Ank_2"/>
    <property type="match status" value="1"/>
</dbReference>
<evidence type="ECO:0000256" key="3">
    <source>
        <dbReference type="PROSITE-ProRule" id="PRU00023"/>
    </source>
</evidence>
<dbReference type="InterPro" id="IPR002110">
    <property type="entry name" value="Ankyrin_rpt"/>
</dbReference>
<dbReference type="OrthoDB" id="188462at2759"/>
<keyword evidence="2 3" id="KW-0040">ANK repeat</keyword>
<organism evidence="4 5">
    <name type="scientific">Fragilariopsis cylindrus CCMP1102</name>
    <dbReference type="NCBI Taxonomy" id="635003"/>
    <lineage>
        <taxon>Eukaryota</taxon>
        <taxon>Sar</taxon>
        <taxon>Stramenopiles</taxon>
        <taxon>Ochrophyta</taxon>
        <taxon>Bacillariophyta</taxon>
        <taxon>Bacillariophyceae</taxon>
        <taxon>Bacillariophycidae</taxon>
        <taxon>Bacillariales</taxon>
        <taxon>Bacillariaceae</taxon>
        <taxon>Fragilariopsis</taxon>
    </lineage>
</organism>
<sequence length="168" mass="18666">AISKSDLEAVKKILREEPEWQNLCDDMNRTPLMTACLYDNTEVVAKIIEALDDKCSEINKSTTPSRNPAMESPEMKKLLKSLVFAGQKVRKIEMRKHTALVIASEEGHLSILQLLVNHGADINQNDGSTALRSACMRGHLECVEYLLENFADPSLVNKDTTSTPLIVA</sequence>
<reference evidence="4 5" key="1">
    <citation type="submission" date="2016-09" db="EMBL/GenBank/DDBJ databases">
        <title>Extensive genetic diversity and differential bi-allelic expression allows diatom success in the polar Southern Ocean.</title>
        <authorList>
            <consortium name="DOE Joint Genome Institute"/>
            <person name="Mock T."/>
            <person name="Otillar R.P."/>
            <person name="Strauss J."/>
            <person name="Dupont C."/>
            <person name="Frickenhaus S."/>
            <person name="Maumus F."/>
            <person name="Mcmullan M."/>
            <person name="Sanges R."/>
            <person name="Schmutz J."/>
            <person name="Toseland A."/>
            <person name="Valas R."/>
            <person name="Veluchamy A."/>
            <person name="Ward B.J."/>
            <person name="Allen A."/>
            <person name="Barry K."/>
            <person name="Falciatore A."/>
            <person name="Ferrante M."/>
            <person name="Fortunato A.E."/>
            <person name="Gloeckner G."/>
            <person name="Gruber A."/>
            <person name="Hipkin R."/>
            <person name="Janech M."/>
            <person name="Kroth P."/>
            <person name="Leese F."/>
            <person name="Lindquist E."/>
            <person name="Lyon B.R."/>
            <person name="Martin J."/>
            <person name="Mayer C."/>
            <person name="Parker M."/>
            <person name="Quesneville H."/>
            <person name="Raymond J."/>
            <person name="Uhlig C."/>
            <person name="Valentin K.U."/>
            <person name="Worden A.Z."/>
            <person name="Armbrust E.V."/>
            <person name="Bowler C."/>
            <person name="Green B."/>
            <person name="Moulton V."/>
            <person name="Van Oosterhout C."/>
            <person name="Grigoriev I."/>
        </authorList>
    </citation>
    <scope>NUCLEOTIDE SEQUENCE [LARGE SCALE GENOMIC DNA]</scope>
    <source>
        <strain evidence="4 5">CCMP1102</strain>
    </source>
</reference>
<dbReference type="PROSITE" id="PS50297">
    <property type="entry name" value="ANK_REP_REGION"/>
    <property type="match status" value="2"/>
</dbReference>